<gene>
    <name evidence="1" type="ORF">SAMN05421813_10521</name>
</gene>
<dbReference type="AlphaFoldDB" id="A0A1G9PX68"/>
<keyword evidence="2" id="KW-1185">Reference proteome</keyword>
<accession>A0A1G9PX68</accession>
<dbReference type="InterPro" id="IPR001387">
    <property type="entry name" value="Cro/C1-type_HTH"/>
</dbReference>
<reference evidence="2" key="1">
    <citation type="submission" date="2016-10" db="EMBL/GenBank/DDBJ databases">
        <authorList>
            <person name="Varghese N."/>
            <person name="Submissions S."/>
        </authorList>
    </citation>
    <scope>NUCLEOTIDE SEQUENCE [LARGE SCALE GENOMIC DNA]</scope>
    <source>
        <strain evidence="2">DSM 24536</strain>
    </source>
</reference>
<evidence type="ECO:0008006" key="3">
    <source>
        <dbReference type="Google" id="ProtNLM"/>
    </source>
</evidence>
<dbReference type="RefSeq" id="WP_090701169.1">
    <property type="nucleotide sequence ID" value="NZ_FNHH01000005.1"/>
</dbReference>
<evidence type="ECO:0000313" key="2">
    <source>
        <dbReference type="Proteomes" id="UP000199226"/>
    </source>
</evidence>
<dbReference type="GO" id="GO:0003677">
    <property type="term" value="F:DNA binding"/>
    <property type="evidence" value="ECO:0007669"/>
    <property type="project" value="InterPro"/>
</dbReference>
<dbReference type="Gene3D" id="1.10.260.40">
    <property type="entry name" value="lambda repressor-like DNA-binding domains"/>
    <property type="match status" value="1"/>
</dbReference>
<dbReference type="Proteomes" id="UP000199226">
    <property type="component" value="Unassembled WGS sequence"/>
</dbReference>
<dbReference type="EMBL" id="FNHH01000005">
    <property type="protein sequence ID" value="SDM03366.1"/>
    <property type="molecule type" value="Genomic_DNA"/>
</dbReference>
<organism evidence="1 2">
    <name type="scientific">Daejeonella rubra</name>
    <dbReference type="NCBI Taxonomy" id="990371"/>
    <lineage>
        <taxon>Bacteria</taxon>
        <taxon>Pseudomonadati</taxon>
        <taxon>Bacteroidota</taxon>
        <taxon>Sphingobacteriia</taxon>
        <taxon>Sphingobacteriales</taxon>
        <taxon>Sphingobacteriaceae</taxon>
        <taxon>Daejeonella</taxon>
    </lineage>
</organism>
<name>A0A1G9PX68_9SPHI</name>
<dbReference type="InterPro" id="IPR010982">
    <property type="entry name" value="Lambda_DNA-bd_dom_sf"/>
</dbReference>
<evidence type="ECO:0000313" key="1">
    <source>
        <dbReference type="EMBL" id="SDM03366.1"/>
    </source>
</evidence>
<dbReference type="SUPFAM" id="SSF47413">
    <property type="entry name" value="lambda repressor-like DNA-binding domains"/>
    <property type="match status" value="1"/>
</dbReference>
<proteinExistence type="predicted"/>
<protein>
    <recommendedName>
        <fullName evidence="3">Helix-turn-helix</fullName>
    </recommendedName>
</protein>
<dbReference type="CDD" id="cd00093">
    <property type="entry name" value="HTH_XRE"/>
    <property type="match status" value="1"/>
</dbReference>
<sequence>MEKTETRGRKKIRLNYYLCFWVTGEQRARLLTRAEDKQVLVDRVAQMIEDGIEISKYYISNSKEFLEFLSFRPSLTISALAKEAGIPRSSLHQIVSGKLNMTEAYAEKLAPVLSRYGTKVNSKDIMRGATELKARKK</sequence>